<dbReference type="EMBL" id="CP031417">
    <property type="protein sequence ID" value="AXK83954.1"/>
    <property type="molecule type" value="Genomic_DNA"/>
</dbReference>
<reference evidence="3 4" key="1">
    <citation type="submission" date="2018-07" db="EMBL/GenBank/DDBJ databases">
        <authorList>
            <person name="Quirk P.G."/>
            <person name="Krulwich T.A."/>
        </authorList>
    </citation>
    <scope>NUCLEOTIDE SEQUENCE [LARGE SCALE GENOMIC DNA]</scope>
    <source>
        <strain evidence="3 4">CC-BB4</strain>
    </source>
</reference>
<organism evidence="3 4">
    <name type="scientific">Pseudolabrys taiwanensis</name>
    <dbReference type="NCBI Taxonomy" id="331696"/>
    <lineage>
        <taxon>Bacteria</taxon>
        <taxon>Pseudomonadati</taxon>
        <taxon>Pseudomonadota</taxon>
        <taxon>Alphaproteobacteria</taxon>
        <taxon>Hyphomicrobiales</taxon>
        <taxon>Xanthobacteraceae</taxon>
        <taxon>Pseudolabrys</taxon>
    </lineage>
</organism>
<dbReference type="InterPro" id="IPR012373">
    <property type="entry name" value="Ferrdict_sens_TM"/>
</dbReference>
<dbReference type="InterPro" id="IPR032623">
    <property type="entry name" value="FecR_N"/>
</dbReference>
<dbReference type="Proteomes" id="UP000254889">
    <property type="component" value="Chromosome"/>
</dbReference>
<sequence>MRAAIAWVVRLRSGEATQDDLQALQAWRKQSSEHEEAFRQAALLWRDLKQAADHLEQQRSSRIGALNPARWSMSRRMFVGGAVAASVSAYLVYDPPMDLWPSLRELSADYRTRKGERQDIALVGGVTATLNTLTSVSVLSSRADDPRIELVGGQAAITVRRRASENPLIVQSLGARVVATRASFDMRCIDGRLSVTCTDGRVDVEYQQGLVQLDSGKRVDFSRATGLGLASPVDANTATAWQHGLLIVQDRPLATVVEEVNRYRPGRIIITDATLGRRLMSGTFHLERLDNFPIQVRELFGASVRTLPGGVVLLG</sequence>
<dbReference type="PIRSF" id="PIRSF018266">
    <property type="entry name" value="FecR"/>
    <property type="match status" value="1"/>
</dbReference>
<accession>A0A346A457</accession>
<dbReference type="PANTHER" id="PTHR30273">
    <property type="entry name" value="PERIPLASMIC SIGNAL SENSOR AND SIGMA FACTOR ACTIVATOR FECR-RELATED"/>
    <property type="match status" value="1"/>
</dbReference>
<evidence type="ECO:0000259" key="1">
    <source>
        <dbReference type="Pfam" id="PF04773"/>
    </source>
</evidence>
<dbReference type="Pfam" id="PF04773">
    <property type="entry name" value="FecR"/>
    <property type="match status" value="1"/>
</dbReference>
<dbReference type="OrthoDB" id="636724at2"/>
<dbReference type="KEGG" id="ptaw:DW352_09390"/>
<feature type="domain" description="FecR protein" evidence="1">
    <location>
        <begin position="109"/>
        <end position="202"/>
    </location>
</feature>
<proteinExistence type="predicted"/>
<dbReference type="Gene3D" id="2.60.120.1440">
    <property type="match status" value="1"/>
</dbReference>
<dbReference type="Pfam" id="PF16220">
    <property type="entry name" value="DUF4880"/>
    <property type="match status" value="1"/>
</dbReference>
<evidence type="ECO:0000313" key="3">
    <source>
        <dbReference type="EMBL" id="AXK83954.1"/>
    </source>
</evidence>
<dbReference type="PANTHER" id="PTHR30273:SF2">
    <property type="entry name" value="PROTEIN FECR"/>
    <property type="match status" value="1"/>
</dbReference>
<evidence type="ECO:0000259" key="2">
    <source>
        <dbReference type="Pfam" id="PF16220"/>
    </source>
</evidence>
<gene>
    <name evidence="3" type="ORF">DW352_09390</name>
</gene>
<dbReference type="AlphaFoldDB" id="A0A346A457"/>
<dbReference type="GO" id="GO:0016989">
    <property type="term" value="F:sigma factor antagonist activity"/>
    <property type="evidence" value="ECO:0007669"/>
    <property type="project" value="TreeGrafter"/>
</dbReference>
<name>A0A346A457_9HYPH</name>
<feature type="domain" description="FecR N-terminal" evidence="2">
    <location>
        <begin position="2"/>
        <end position="42"/>
    </location>
</feature>
<keyword evidence="4" id="KW-1185">Reference proteome</keyword>
<protein>
    <submittedName>
        <fullName evidence="3">DUF4880 domain-containing protein</fullName>
    </submittedName>
</protein>
<dbReference type="InterPro" id="IPR006860">
    <property type="entry name" value="FecR"/>
</dbReference>
<evidence type="ECO:0000313" key="4">
    <source>
        <dbReference type="Proteomes" id="UP000254889"/>
    </source>
</evidence>